<dbReference type="InterPro" id="IPR036388">
    <property type="entry name" value="WH-like_DNA-bd_sf"/>
</dbReference>
<keyword evidence="7" id="KW-1185">Reference proteome</keyword>
<evidence type="ECO:0000256" key="2">
    <source>
        <dbReference type="ARBA" id="ARBA00023015"/>
    </source>
</evidence>
<dbReference type="Gene3D" id="3.40.190.290">
    <property type="match status" value="1"/>
</dbReference>
<keyword evidence="4" id="KW-0804">Transcription</keyword>
<reference evidence="7" key="1">
    <citation type="submission" date="2017-12" db="EMBL/GenBank/DDBJ databases">
        <title>Draft genome sequence of Telmatospirillum siberiense 26-4b1T, an acidotolerant peatland alphaproteobacterium potentially involved in sulfur cycling.</title>
        <authorList>
            <person name="Hausmann B."/>
            <person name="Pjevac P."/>
            <person name="Schreck K."/>
            <person name="Herbold C.W."/>
            <person name="Daims H."/>
            <person name="Wagner M."/>
            <person name="Pester M."/>
            <person name="Loy A."/>
        </authorList>
    </citation>
    <scope>NUCLEOTIDE SEQUENCE [LARGE SCALE GENOMIC DNA]</scope>
    <source>
        <strain evidence="7">26-4b1</strain>
    </source>
</reference>
<dbReference type="Gene3D" id="1.10.10.10">
    <property type="entry name" value="Winged helix-like DNA-binding domain superfamily/Winged helix DNA-binding domain"/>
    <property type="match status" value="1"/>
</dbReference>
<keyword evidence="3" id="KW-0238">DNA-binding</keyword>
<dbReference type="InterPro" id="IPR000847">
    <property type="entry name" value="LysR_HTH_N"/>
</dbReference>
<sequence length="317" mass="34779">MDYLSAMRLFVRAVELGSFSKAARDRAVKVSSVSRAISAIEADLGVALLNRSTRRLHPTEAGRDFLERAQRILAEVEQAREHFASLNEHPQGLLKINIPGAFGRLHVVPLLPEFLARYPDIRVDATLTDQTVDLIEAGADVAIRIGALGNSTLVGKKLAPHRRVLCASPAYLAAHPPLTHPDELKDHACLCFSLLKPSDRWQFHRAGEDLATTVDGPFRANDSEALLEMALAGLGLALLPTWIAGKDMTAGRLTAALPDWQARLAPGDRAIWGVYPPKKVVSPKVRAFLDFIEERFGKPAYWDREMPAETSSADTAR</sequence>
<evidence type="ECO:0000313" key="6">
    <source>
        <dbReference type="EMBL" id="PKU25671.1"/>
    </source>
</evidence>
<dbReference type="OrthoDB" id="9812435at2"/>
<dbReference type="PANTHER" id="PTHR30537">
    <property type="entry name" value="HTH-TYPE TRANSCRIPTIONAL REGULATOR"/>
    <property type="match status" value="1"/>
</dbReference>
<protein>
    <submittedName>
        <fullName evidence="6">LysR family transcriptional regulator</fullName>
    </submittedName>
</protein>
<accession>A0A2N3PZ84</accession>
<dbReference type="SUPFAM" id="SSF53850">
    <property type="entry name" value="Periplasmic binding protein-like II"/>
    <property type="match status" value="1"/>
</dbReference>
<dbReference type="EMBL" id="PIUM01000004">
    <property type="protein sequence ID" value="PKU25671.1"/>
    <property type="molecule type" value="Genomic_DNA"/>
</dbReference>
<proteinExistence type="inferred from homology"/>
<evidence type="ECO:0000259" key="5">
    <source>
        <dbReference type="PROSITE" id="PS50931"/>
    </source>
</evidence>
<keyword evidence="2" id="KW-0805">Transcription regulation</keyword>
<dbReference type="FunFam" id="3.40.190.290:FF:000001">
    <property type="entry name" value="Transcriptional regulator, LysR family"/>
    <property type="match status" value="1"/>
</dbReference>
<evidence type="ECO:0000313" key="7">
    <source>
        <dbReference type="Proteomes" id="UP000233293"/>
    </source>
</evidence>
<name>A0A2N3PZ84_9PROT</name>
<dbReference type="FunFam" id="1.10.10.10:FF:000001">
    <property type="entry name" value="LysR family transcriptional regulator"/>
    <property type="match status" value="1"/>
</dbReference>
<organism evidence="6 7">
    <name type="scientific">Telmatospirillum siberiense</name>
    <dbReference type="NCBI Taxonomy" id="382514"/>
    <lineage>
        <taxon>Bacteria</taxon>
        <taxon>Pseudomonadati</taxon>
        <taxon>Pseudomonadota</taxon>
        <taxon>Alphaproteobacteria</taxon>
        <taxon>Rhodospirillales</taxon>
        <taxon>Rhodospirillaceae</taxon>
        <taxon>Telmatospirillum</taxon>
    </lineage>
</organism>
<dbReference type="Pfam" id="PF00126">
    <property type="entry name" value="HTH_1"/>
    <property type="match status" value="1"/>
</dbReference>
<evidence type="ECO:0000256" key="1">
    <source>
        <dbReference type="ARBA" id="ARBA00009437"/>
    </source>
</evidence>
<dbReference type="InterPro" id="IPR058163">
    <property type="entry name" value="LysR-type_TF_proteobact-type"/>
</dbReference>
<feature type="domain" description="HTH lysR-type" evidence="5">
    <location>
        <begin position="1"/>
        <end position="59"/>
    </location>
</feature>
<evidence type="ECO:0000256" key="3">
    <source>
        <dbReference type="ARBA" id="ARBA00023125"/>
    </source>
</evidence>
<dbReference type="InterPro" id="IPR005119">
    <property type="entry name" value="LysR_subst-bd"/>
</dbReference>
<dbReference type="AlphaFoldDB" id="A0A2N3PZ84"/>
<dbReference type="InterPro" id="IPR036390">
    <property type="entry name" value="WH_DNA-bd_sf"/>
</dbReference>
<dbReference type="PANTHER" id="PTHR30537:SF5">
    <property type="entry name" value="HTH-TYPE TRANSCRIPTIONAL ACTIVATOR TTDR-RELATED"/>
    <property type="match status" value="1"/>
</dbReference>
<dbReference type="GO" id="GO:0006351">
    <property type="term" value="P:DNA-templated transcription"/>
    <property type="evidence" value="ECO:0007669"/>
    <property type="project" value="TreeGrafter"/>
</dbReference>
<evidence type="ECO:0000256" key="4">
    <source>
        <dbReference type="ARBA" id="ARBA00023163"/>
    </source>
</evidence>
<dbReference type="CDD" id="cd08422">
    <property type="entry name" value="PBP2_CrgA_like"/>
    <property type="match status" value="1"/>
</dbReference>
<gene>
    <name evidence="6" type="ORF">CWS72_05060</name>
</gene>
<comment type="caution">
    <text evidence="6">The sequence shown here is derived from an EMBL/GenBank/DDBJ whole genome shotgun (WGS) entry which is preliminary data.</text>
</comment>
<dbReference type="RefSeq" id="WP_101249726.1">
    <property type="nucleotide sequence ID" value="NZ_PIUM01000004.1"/>
</dbReference>
<dbReference type="GO" id="GO:0043565">
    <property type="term" value="F:sequence-specific DNA binding"/>
    <property type="evidence" value="ECO:0007669"/>
    <property type="project" value="TreeGrafter"/>
</dbReference>
<dbReference type="PROSITE" id="PS50931">
    <property type="entry name" value="HTH_LYSR"/>
    <property type="match status" value="1"/>
</dbReference>
<dbReference type="Pfam" id="PF03466">
    <property type="entry name" value="LysR_substrate"/>
    <property type="match status" value="1"/>
</dbReference>
<dbReference type="SUPFAM" id="SSF46785">
    <property type="entry name" value="Winged helix' DNA-binding domain"/>
    <property type="match status" value="1"/>
</dbReference>
<dbReference type="Proteomes" id="UP000233293">
    <property type="component" value="Unassembled WGS sequence"/>
</dbReference>
<comment type="similarity">
    <text evidence="1">Belongs to the LysR transcriptional regulatory family.</text>
</comment>
<dbReference type="GO" id="GO:0003700">
    <property type="term" value="F:DNA-binding transcription factor activity"/>
    <property type="evidence" value="ECO:0007669"/>
    <property type="project" value="InterPro"/>
</dbReference>